<dbReference type="Proteomes" id="UP000070539">
    <property type="component" value="Unassembled WGS sequence"/>
</dbReference>
<evidence type="ECO:0000313" key="3">
    <source>
        <dbReference type="EMBL" id="KXL52838.1"/>
    </source>
</evidence>
<dbReference type="EMBL" id="LRVM01000005">
    <property type="protein sequence ID" value="KXL52838.1"/>
    <property type="molecule type" value="Genomic_DNA"/>
</dbReference>
<dbReference type="GO" id="GO:0003729">
    <property type="term" value="F:mRNA binding"/>
    <property type="evidence" value="ECO:0007669"/>
    <property type="project" value="UniProtKB-ARBA"/>
</dbReference>
<dbReference type="FunFam" id="2.40.50.140:FF:000051">
    <property type="entry name" value="RNA-binding transcriptional accessory protein"/>
    <property type="match status" value="1"/>
</dbReference>
<feature type="domain" description="S1 motif" evidence="2">
    <location>
        <begin position="8"/>
        <end position="76"/>
    </location>
</feature>
<keyword evidence="4" id="KW-1185">Reference proteome</keyword>
<dbReference type="Pfam" id="PF00575">
    <property type="entry name" value="S1"/>
    <property type="match status" value="1"/>
</dbReference>
<sequence length="152" mass="17196">MSEKLEVGSIVEGKIVRIKPFGAIVSLGSLQGLVHISQVANSFVQDINDHVKVGDIVKVKVLSIDEESHKIALSIRDALPKEERQPKPQHKTEKPFRKPNQTQKPASPAEEYFRPQSSINATSDFEEKMKEWAKQSNERHTSLNKRTNKRSN</sequence>
<dbReference type="PANTHER" id="PTHR10724:SF10">
    <property type="entry name" value="S1 RNA-BINDING DOMAIN-CONTAINING PROTEIN 1"/>
    <property type="match status" value="1"/>
</dbReference>
<dbReference type="InterPro" id="IPR050437">
    <property type="entry name" value="Ribos_protein_bS1-like"/>
</dbReference>
<dbReference type="PANTHER" id="PTHR10724">
    <property type="entry name" value="30S RIBOSOMAL PROTEIN S1"/>
    <property type="match status" value="1"/>
</dbReference>
<reference evidence="3 4" key="1">
    <citation type="submission" date="2016-01" db="EMBL/GenBank/DDBJ databases">
        <title>Genome sequence of Clostridium neopropionicum X4, DSM-3847.</title>
        <authorList>
            <person name="Poehlein A."/>
            <person name="Beck M.H."/>
            <person name="Bengelsdorf F.R."/>
            <person name="Daniel R."/>
            <person name="Duerre P."/>
        </authorList>
    </citation>
    <scope>NUCLEOTIDE SEQUENCE [LARGE SCALE GENOMIC DNA]</scope>
    <source>
        <strain evidence="3 4">DSM-3847</strain>
    </source>
</reference>
<dbReference type="InterPro" id="IPR012340">
    <property type="entry name" value="NA-bd_OB-fold"/>
</dbReference>
<evidence type="ECO:0000259" key="2">
    <source>
        <dbReference type="PROSITE" id="PS50126"/>
    </source>
</evidence>
<dbReference type="PROSITE" id="PS50126">
    <property type="entry name" value="S1"/>
    <property type="match status" value="1"/>
</dbReference>
<feature type="compositionally biased region" description="Basic residues" evidence="1">
    <location>
        <begin position="142"/>
        <end position="152"/>
    </location>
</feature>
<dbReference type="SMART" id="SM00316">
    <property type="entry name" value="S1"/>
    <property type="match status" value="1"/>
</dbReference>
<comment type="caution">
    <text evidence="3">The sequence shown here is derived from an EMBL/GenBank/DDBJ whole genome shotgun (WGS) entry which is preliminary data.</text>
</comment>
<gene>
    <name evidence="3" type="primary">yugI</name>
    <name evidence="3" type="ORF">CLNEO_18610</name>
</gene>
<dbReference type="Gene3D" id="2.40.50.140">
    <property type="entry name" value="Nucleic acid-binding proteins"/>
    <property type="match status" value="1"/>
</dbReference>
<dbReference type="GO" id="GO:0005737">
    <property type="term" value="C:cytoplasm"/>
    <property type="evidence" value="ECO:0007669"/>
    <property type="project" value="UniProtKB-ARBA"/>
</dbReference>
<protein>
    <submittedName>
        <fullName evidence="3">General stress protein 13</fullName>
    </submittedName>
</protein>
<dbReference type="GO" id="GO:0006412">
    <property type="term" value="P:translation"/>
    <property type="evidence" value="ECO:0007669"/>
    <property type="project" value="TreeGrafter"/>
</dbReference>
<dbReference type="STRING" id="36847.CLNEO_18610"/>
<dbReference type="PATRIC" id="fig|36847.3.peg.2188"/>
<dbReference type="RefSeq" id="WP_066087899.1">
    <property type="nucleotide sequence ID" value="NZ_LRVM01000005.1"/>
</dbReference>
<dbReference type="InterPro" id="IPR003029">
    <property type="entry name" value="S1_domain"/>
</dbReference>
<proteinExistence type="predicted"/>
<dbReference type="AlphaFoldDB" id="A0A136WE86"/>
<feature type="region of interest" description="Disordered" evidence="1">
    <location>
        <begin position="75"/>
        <end position="152"/>
    </location>
</feature>
<evidence type="ECO:0000256" key="1">
    <source>
        <dbReference type="SAM" id="MobiDB-lite"/>
    </source>
</evidence>
<evidence type="ECO:0000313" key="4">
    <source>
        <dbReference type="Proteomes" id="UP000070539"/>
    </source>
</evidence>
<feature type="compositionally biased region" description="Basic and acidic residues" evidence="1">
    <location>
        <begin position="78"/>
        <end position="96"/>
    </location>
</feature>
<name>A0A136WE86_9FIRM</name>
<organism evidence="3 4">
    <name type="scientific">Anaerotignum neopropionicum</name>
    <dbReference type="NCBI Taxonomy" id="36847"/>
    <lineage>
        <taxon>Bacteria</taxon>
        <taxon>Bacillati</taxon>
        <taxon>Bacillota</taxon>
        <taxon>Clostridia</taxon>
        <taxon>Lachnospirales</taxon>
        <taxon>Anaerotignaceae</taxon>
        <taxon>Anaerotignum</taxon>
    </lineage>
</organism>
<dbReference type="SUPFAM" id="SSF50249">
    <property type="entry name" value="Nucleic acid-binding proteins"/>
    <property type="match status" value="1"/>
</dbReference>
<dbReference type="GO" id="GO:0003735">
    <property type="term" value="F:structural constituent of ribosome"/>
    <property type="evidence" value="ECO:0007669"/>
    <property type="project" value="TreeGrafter"/>
</dbReference>
<feature type="compositionally biased region" description="Basic and acidic residues" evidence="1">
    <location>
        <begin position="125"/>
        <end position="141"/>
    </location>
</feature>
<dbReference type="OrthoDB" id="9810507at2"/>
<accession>A0A136WE86</accession>